<dbReference type="Gene3D" id="2.160.20.10">
    <property type="entry name" value="Single-stranded right-handed beta-helix, Pectin lyase-like"/>
    <property type="match status" value="2"/>
</dbReference>
<dbReference type="InterPro" id="IPR012334">
    <property type="entry name" value="Pectin_lyas_fold"/>
</dbReference>
<dbReference type="InterPro" id="IPR006626">
    <property type="entry name" value="PbH1"/>
</dbReference>
<dbReference type="Proteomes" id="UP001517247">
    <property type="component" value="Unassembled WGS sequence"/>
</dbReference>
<dbReference type="PANTHER" id="PTHR11319:SF35">
    <property type="entry name" value="OUTER MEMBRANE PROTEIN PMPC-RELATED"/>
    <property type="match status" value="1"/>
</dbReference>
<dbReference type="Pfam" id="PF18962">
    <property type="entry name" value="Por_Secre_tail"/>
    <property type="match status" value="1"/>
</dbReference>
<evidence type="ECO:0000313" key="3">
    <source>
        <dbReference type="EMBL" id="MFN0255445.1"/>
    </source>
</evidence>
<dbReference type="RefSeq" id="WP_138722548.1">
    <property type="nucleotide sequence ID" value="NZ_SSHJ02000005.1"/>
</dbReference>
<dbReference type="SMART" id="SM00710">
    <property type="entry name" value="PbH1"/>
    <property type="match status" value="13"/>
</dbReference>
<keyword evidence="1" id="KW-0732">Signal</keyword>
<comment type="caution">
    <text evidence="3">The sequence shown here is derived from an EMBL/GenBank/DDBJ whole genome shotgun (WGS) entry which is preliminary data.</text>
</comment>
<evidence type="ECO:0000313" key="4">
    <source>
        <dbReference type="Proteomes" id="UP001517247"/>
    </source>
</evidence>
<feature type="signal peptide" evidence="1">
    <location>
        <begin position="1"/>
        <end position="28"/>
    </location>
</feature>
<name>A0ABW9J5G8_9SPHI</name>
<proteinExistence type="predicted"/>
<dbReference type="EMBL" id="SSHJ02000005">
    <property type="protein sequence ID" value="MFN0255445.1"/>
    <property type="molecule type" value="Genomic_DNA"/>
</dbReference>
<dbReference type="InterPro" id="IPR011050">
    <property type="entry name" value="Pectin_lyase_fold/virulence"/>
</dbReference>
<dbReference type="SUPFAM" id="SSF51126">
    <property type="entry name" value="Pectin lyase-like"/>
    <property type="match status" value="3"/>
</dbReference>
<feature type="domain" description="Secretion system C-terminal sorting" evidence="2">
    <location>
        <begin position="1582"/>
        <end position="1653"/>
    </location>
</feature>
<sequence>MNKQFNIMKIKTATLTTFFILSTYFSFAQTSDANGILYVKKGSTGNGSSWNNAIGELADALKAAKSNTAIQQIWVTGGTYKPLYSPADNNFGNDAGRDNTFLLVKDVKLYGGFSGTESSLNERNFKLMANKTILSGDLNGNDETTSTITANADNTNHVVLSVGNIGNATLDRFTIVGGNANTASTIIVNGQTIYQDRGAGIYNQGASPKITNCVISGHIATADHAGAGVYNHLAAPSITNSLITGNKASGNASGAGIYSIYSTPILLNTTVAANSSTGAASAALYHHLSSPTIANTLIYGNNSGILENNTVQAPVYQNPTIAINDNSTGTDPWNNPSNALTDNSTYATMSNEAMLIAGTIRDSHFLTIKGLGLNVPPNAEILGIEVEIRKFSSDNTSSNYTRDLDIRLLKNDQVEGTNHANIGINWPTSETAFTYGTNTDLWGLTLIPADVNSSDFGVAIAVTSKASGLLLPTIISYIDQVRVKVSYQVDALTTVSYSLIQGGFAGTSNLDIDPKFANPTTFASAPINTGNYILNSESPAISAGNNLLYNNNGGNLTTDKDLLGNKRLSNTTIDIGAYEYQELAPDDNHILYVKKGSTGNGSSWNDAIGELADALKFANANRTIVSQIWVSKGVYKPLYNQGVAIVPKERSFTIAYDVKLYGGFDPDNGITNLSHQRIIPNATTEAPNGTILSGDLDNNDTNGPTGNNVYHVVSSPSSPNYALSHIELNGFTITGGLASGESPNSVGYNTSDGAGIYSNSMIGGSTIILVNCSMNGNQASGNGGAVISQAGAALNSTVTIINCNISKNSAGSGGSIYSEAWPPVMPLPPASNSSTINISNSSISENSSNSNGGIYSKGPFSKISVTNSKIHGNTALADGAGIYSDASNTSNLILQNSTIADNKGQNFIFLKGSSKTFTSYNSIIFNNKLESGAISNISTNSGSINKDIKYSLVQEESDTANGNLDGTSASYTNNNLFTNAANGDYSLKEKSAAINAGNNMLYENADGDGGNNSLTIDKDIAGNNRLRIGFIDMGAFESPYNPTPIPDANGIIYVKKNGTGGLRGNSWTNATAELADALIAAKVLNANTPNTVKQIWVSKGIYKPLYGPHDAPSLFGTDQGRNNAFLMVNGVKLYGGFDPDNGINLPEHNRILPTQTNGTILSGDLDNNDTTTPQGNNAYHVIIAASENIALNTELNGFTITGGLADGSGAIGVANLIVRRNNGGGIYSESGTASNEMTLTQCYISYNSTSDWGGGIYLLAGSTANLNIYRSTISKNSGTHGGGIHSRSTNASSTTTTINSILSGNSAGAFGGAIFAYANPNATNSIKLQNSTVASNESPFFIYFANGSIYSFTAYNSIAYQNTYNNLPDIAFLDGAGKSVTKDIKHSLIQHEFGTANGNINGVPWQFTNDNLFVDATNGDYTLKPDGLAINTGNNTLYEDSDGNSTNNSLATDKDLAGNQRLVGPSIDLGPFENMSTLPVSLLSFTVKKDNNAAILTWETASEKDNAGFEILRAADDKSFVSLAIVTGKGTTDSKNSYLWYDRKPLNGNNYYKLIQKDKDGKIEELGIRTLNFSLNNEDILLYPNPVIEKANVIFASGRYKNIALSDISGKILQSITLNYTETEKVISIDKLPKGIYLLRFTGDERSTVLKMIKN</sequence>
<dbReference type="NCBIfam" id="NF041518">
    <property type="entry name" value="choice_anch_Q"/>
    <property type="match status" value="1"/>
</dbReference>
<evidence type="ECO:0000256" key="1">
    <source>
        <dbReference type="SAM" id="SignalP"/>
    </source>
</evidence>
<feature type="chain" id="PRO_5045460230" evidence="1">
    <location>
        <begin position="29"/>
        <end position="1655"/>
    </location>
</feature>
<protein>
    <submittedName>
        <fullName evidence="3">Choice-of-anchor Q domain-containing protein</fullName>
    </submittedName>
</protein>
<dbReference type="NCBIfam" id="TIGR04183">
    <property type="entry name" value="Por_Secre_tail"/>
    <property type="match status" value="1"/>
</dbReference>
<reference evidence="3 4" key="1">
    <citation type="submission" date="2024-12" db="EMBL/GenBank/DDBJ databases">
        <authorList>
            <person name="Hu S."/>
        </authorList>
    </citation>
    <scope>NUCLEOTIDE SEQUENCE [LARGE SCALE GENOMIC DNA]</scope>
    <source>
        <strain evidence="3 4">THG-T11</strain>
    </source>
</reference>
<evidence type="ECO:0000259" key="2">
    <source>
        <dbReference type="Pfam" id="PF18962"/>
    </source>
</evidence>
<accession>A0ABW9J5G8</accession>
<dbReference type="PANTHER" id="PTHR11319">
    <property type="entry name" value="G PROTEIN-COUPLED RECEPTOR-RELATED"/>
    <property type="match status" value="1"/>
</dbReference>
<dbReference type="InterPro" id="IPR026444">
    <property type="entry name" value="Secre_tail"/>
</dbReference>
<organism evidence="3 4">
    <name type="scientific">Pedobacter ureilyticus</name>
    <dbReference type="NCBI Taxonomy" id="1393051"/>
    <lineage>
        <taxon>Bacteria</taxon>
        <taxon>Pseudomonadati</taxon>
        <taxon>Bacteroidota</taxon>
        <taxon>Sphingobacteriia</taxon>
        <taxon>Sphingobacteriales</taxon>
        <taxon>Sphingobacteriaceae</taxon>
        <taxon>Pedobacter</taxon>
    </lineage>
</organism>
<dbReference type="InterPro" id="IPR059226">
    <property type="entry name" value="Choice_anch_Q_dom"/>
</dbReference>
<keyword evidence="4" id="KW-1185">Reference proteome</keyword>
<gene>
    <name evidence="3" type="ORF">E6A44_007670</name>
</gene>